<feature type="transmembrane region" description="Helical" evidence="7">
    <location>
        <begin position="41"/>
        <end position="65"/>
    </location>
</feature>
<feature type="transmembrane region" description="Helical" evidence="7">
    <location>
        <begin position="490"/>
        <end position="508"/>
    </location>
</feature>
<dbReference type="Pfam" id="PF13515">
    <property type="entry name" value="FUSC_2"/>
    <property type="match status" value="1"/>
</dbReference>
<feature type="transmembrane region" description="Helical" evidence="7">
    <location>
        <begin position="102"/>
        <end position="119"/>
    </location>
</feature>
<feature type="transmembrane region" description="Helical" evidence="7">
    <location>
        <begin position="126"/>
        <end position="142"/>
    </location>
</feature>
<feature type="transmembrane region" description="Helical" evidence="7">
    <location>
        <begin position="407"/>
        <end position="428"/>
    </location>
</feature>
<dbReference type="EMBL" id="CQBM01000002">
    <property type="protein sequence ID" value="CNH76637.1"/>
    <property type="molecule type" value="Genomic_DNA"/>
</dbReference>
<keyword evidence="4 7" id="KW-1133">Transmembrane helix</keyword>
<gene>
    <name evidence="9" type="ORF">ERS008502_01279</name>
</gene>
<dbReference type="AlphaFoldDB" id="A0AA36LQE7"/>
<feature type="transmembrane region" description="Helical" evidence="7">
    <location>
        <begin position="382"/>
        <end position="400"/>
    </location>
</feature>
<name>A0AA36LQE7_YERMO</name>
<sequence>MNTSATRGHSLQRLWAFWRAELAPYPYRSNLVLRLLLTSSLVLITTMSLRIPMADIALFSVFIATKENSVLSRQTSLGALVALVLMAVLALLLMKFTIDMPLVRLVCASLLCFGGLWLMRVFRFGALFNLIAMMILFIQSWADSNVSPEYLTHTILWIWAVMSYGVVVSLIVNTLLLPREPEQALLEQVSVLLTSTREQLAALMDNHRKAPKLDNQAVERAILVLYEMLRFASFKDKSFQQKEINHQQRLSAVGRLFAAASQLSRVSHSPLSAAGRELVTKLDIEIASFAQAMQQHQPYKLSDAPFDFSVVPLAERSALLDMHHALVTLSWDRELLPAEAVEPPPPLFAPDAFTNPVYIRFALKTVLASLICYITLTTLQWSSIHTAMLTTMLIALPSLGASTHKGLLRVLGALVGSLLALLAMVFVMPHITGIIGLLMMTLPVIAVGAWIMAGSERTSYAGMQLIFTYAIALLADFGPTTDLMEIRNRLIGILFGVIVTTLIHTLIWPERAGNSLRQSSVGVLRGMAALFSVPRNIPVQQQLSQLEVRQLKVWLAISQSQNILSDLLLEPGWHRGKRELLGFHAQMILDQLRELFITINHLQAVFLHRQPSLTPEQAQSIDHYGQQIAAILNQRAQRLAASEPTDEPPLTLPNVTPLLALYSQGGQTQHDVLVMAIQQVQSSLQALAQWEGDIDSVVNSPVAIQLEKGISEG</sequence>
<dbReference type="Proteomes" id="UP000040841">
    <property type="component" value="Unassembled WGS sequence"/>
</dbReference>
<comment type="subcellular location">
    <subcellularLocation>
        <location evidence="1">Cell membrane</location>
        <topology evidence="1">Multi-pass membrane protein</topology>
    </subcellularLocation>
</comment>
<feature type="transmembrane region" description="Helical" evidence="7">
    <location>
        <begin position="77"/>
        <end position="96"/>
    </location>
</feature>
<evidence type="ECO:0000256" key="2">
    <source>
        <dbReference type="ARBA" id="ARBA00022475"/>
    </source>
</evidence>
<evidence type="ECO:0000256" key="7">
    <source>
        <dbReference type="SAM" id="Phobius"/>
    </source>
</evidence>
<comment type="caution">
    <text evidence="9">The sequence shown here is derived from an EMBL/GenBank/DDBJ whole genome shotgun (WGS) entry which is preliminary data.</text>
</comment>
<protein>
    <submittedName>
        <fullName evidence="9">Membrane protein</fullName>
    </submittedName>
</protein>
<dbReference type="InterPro" id="IPR049453">
    <property type="entry name" value="Memb_transporter_dom"/>
</dbReference>
<evidence type="ECO:0000259" key="8">
    <source>
        <dbReference type="Pfam" id="PF13515"/>
    </source>
</evidence>
<dbReference type="GO" id="GO:0005886">
    <property type="term" value="C:plasma membrane"/>
    <property type="evidence" value="ECO:0007669"/>
    <property type="project" value="UniProtKB-SubCell"/>
</dbReference>
<accession>A0AA36LQE7</accession>
<keyword evidence="5 7" id="KW-0472">Membrane</keyword>
<dbReference type="RefSeq" id="WP_049678222.1">
    <property type="nucleotide sequence ID" value="NZ_CABMMJ010000002.1"/>
</dbReference>
<evidence type="ECO:0000256" key="1">
    <source>
        <dbReference type="ARBA" id="ARBA00004651"/>
    </source>
</evidence>
<evidence type="ECO:0000313" key="10">
    <source>
        <dbReference type="Proteomes" id="UP000040841"/>
    </source>
</evidence>
<evidence type="ECO:0000256" key="6">
    <source>
        <dbReference type="ARBA" id="ARBA00043993"/>
    </source>
</evidence>
<feature type="transmembrane region" description="Helical" evidence="7">
    <location>
        <begin position="154"/>
        <end position="177"/>
    </location>
</feature>
<comment type="similarity">
    <text evidence="6">Belongs to the YccS/YhfK family.</text>
</comment>
<organism evidence="9 10">
    <name type="scientific">Yersinia mollaretii</name>
    <dbReference type="NCBI Taxonomy" id="33060"/>
    <lineage>
        <taxon>Bacteria</taxon>
        <taxon>Pseudomonadati</taxon>
        <taxon>Pseudomonadota</taxon>
        <taxon>Gammaproteobacteria</taxon>
        <taxon>Enterobacterales</taxon>
        <taxon>Yersiniaceae</taxon>
        <taxon>Yersinia</taxon>
    </lineage>
</organism>
<feature type="transmembrane region" description="Helical" evidence="7">
    <location>
        <begin position="357"/>
        <end position="376"/>
    </location>
</feature>
<evidence type="ECO:0000256" key="5">
    <source>
        <dbReference type="ARBA" id="ARBA00023136"/>
    </source>
</evidence>
<keyword evidence="2" id="KW-1003">Cell membrane</keyword>
<keyword evidence="3 7" id="KW-0812">Transmembrane</keyword>
<evidence type="ECO:0000256" key="4">
    <source>
        <dbReference type="ARBA" id="ARBA00022989"/>
    </source>
</evidence>
<proteinExistence type="inferred from homology"/>
<feature type="domain" description="Integral membrane bound transporter" evidence="8">
    <location>
        <begin position="372"/>
        <end position="502"/>
    </location>
</feature>
<feature type="transmembrane region" description="Helical" evidence="7">
    <location>
        <begin position="434"/>
        <end position="453"/>
    </location>
</feature>
<evidence type="ECO:0000313" key="9">
    <source>
        <dbReference type="EMBL" id="CNH76637.1"/>
    </source>
</evidence>
<evidence type="ECO:0000256" key="3">
    <source>
        <dbReference type="ARBA" id="ARBA00022692"/>
    </source>
</evidence>
<dbReference type="PANTHER" id="PTHR30509:SF9">
    <property type="entry name" value="MULTIDRUG RESISTANCE PROTEIN MDTO"/>
    <property type="match status" value="1"/>
</dbReference>
<dbReference type="PANTHER" id="PTHR30509">
    <property type="entry name" value="P-HYDROXYBENZOIC ACID EFFLUX PUMP SUBUNIT-RELATED"/>
    <property type="match status" value="1"/>
</dbReference>
<reference evidence="9 10" key="1">
    <citation type="submission" date="2015-03" db="EMBL/GenBank/DDBJ databases">
        <authorList>
            <consortium name="Pathogen Informatics"/>
            <person name="Murphy D."/>
        </authorList>
    </citation>
    <scope>NUCLEOTIDE SEQUENCE [LARGE SCALE GENOMIC DNA]</scope>
    <source>
        <strain evidence="9 10">FE82747</strain>
    </source>
</reference>